<dbReference type="Proteomes" id="UP000623509">
    <property type="component" value="Unassembled WGS sequence"/>
</dbReference>
<dbReference type="OrthoDB" id="6986040at2"/>
<dbReference type="AlphaFoldDB" id="A0A272EYD8"/>
<evidence type="ECO:0000313" key="3">
    <source>
        <dbReference type="Proteomes" id="UP000216107"/>
    </source>
</evidence>
<keyword evidence="4" id="KW-1185">Reference proteome</keyword>
<reference evidence="1 4" key="1">
    <citation type="submission" date="2016-08" db="EMBL/GenBank/DDBJ databases">
        <title>Candidatus Dactylopiibacterium carminicum genome sequence.</title>
        <authorList>
            <person name="Ramirez-Puebla S.T."/>
            <person name="Ormeno-Orrillo E."/>
            <person name="Vera-Ponce De Leon A."/>
            <person name="Luis L."/>
            <person name="Sanchez-Flores A."/>
            <person name="Monica R."/>
            <person name="Martinez-Romero E."/>
        </authorList>
    </citation>
    <scope>NUCLEOTIDE SEQUENCE [LARGE SCALE GENOMIC DNA]</scope>
    <source>
        <strain evidence="1">END1</strain>
    </source>
</reference>
<dbReference type="Proteomes" id="UP000216107">
    <property type="component" value="Unassembled WGS sequence"/>
</dbReference>
<proteinExistence type="predicted"/>
<dbReference type="RefSeq" id="WP_095523195.1">
    <property type="nucleotide sequence ID" value="NZ_MDUX01000003.1"/>
</dbReference>
<dbReference type="EMBL" id="NMRN01000002">
    <property type="protein sequence ID" value="PAS95138.1"/>
    <property type="molecule type" value="Genomic_DNA"/>
</dbReference>
<reference evidence="2 3" key="2">
    <citation type="submission" date="2017-07" db="EMBL/GenBank/DDBJ databases">
        <title>Candidatus Dactylopiibacterium carminicum, a nitrogen-fixing symbiont of the cochineal insect Dactylopius coccus and Dactylopius opuntiae (Hemiptera: Coccoidea: Dactylopiidae).</title>
        <authorList>
            <person name="Vera A."/>
        </authorList>
    </citation>
    <scope>NUCLEOTIDE SEQUENCE [LARGE SCALE GENOMIC DNA]</scope>
    <source>
        <strain evidence="2 3">NFDCM</strain>
    </source>
</reference>
<accession>A0A272EYD8</accession>
<protein>
    <submittedName>
        <fullName evidence="2">Uncharacterized protein</fullName>
    </submittedName>
</protein>
<evidence type="ECO:0000313" key="4">
    <source>
        <dbReference type="Proteomes" id="UP000623509"/>
    </source>
</evidence>
<sequence length="392" mass="42996">MAARVWPIPPDWTNGVQERLEWSTDVLRASATARSQHRSLRIGPRRSLTFEVFDQAQAFRAARMLLAGHSGLWQLPVWFDVQWFSAPLAAASSEIPCATAGFDFIAGGRALLYTSMREHEFVEIEAVDADRLVLAAPTVNAYGAGSRLYPLRLARVEAGAEQRLSNAQLARCSLTFDFVEPCDWPALASATEYLGHPVLEVRPDESSEISQSWERMLSTVDYGIAAPVVHDLSGVALPAQQNRFIVQGRDEHTWLRSLLYTLRGRGTPIWLPSWADDLRPVAAITGAAMSIEWCGYTRLAAGKPNRRDVCIELFDGTRHYRRITAAAEAVGDKETLTLSAALGGTIQPEHIRQVSIMSLATLASDAAEIEHTTDQDGIASVSLGFSAVLPDV</sequence>
<comment type="caution">
    <text evidence="2">The sequence shown here is derived from an EMBL/GenBank/DDBJ whole genome shotgun (WGS) entry which is preliminary data.</text>
</comment>
<name>A0A272EYD8_9RHOO</name>
<dbReference type="EMBL" id="MDUX01000003">
    <property type="protein sequence ID" value="KAF7600627.1"/>
    <property type="molecule type" value="Genomic_DNA"/>
</dbReference>
<evidence type="ECO:0000313" key="2">
    <source>
        <dbReference type="EMBL" id="PAS95138.1"/>
    </source>
</evidence>
<gene>
    <name evidence="1" type="ORF">BGI27_01720</name>
    <name evidence="2" type="ORF">CGU29_01450</name>
</gene>
<evidence type="ECO:0000313" key="1">
    <source>
        <dbReference type="EMBL" id="KAF7600627.1"/>
    </source>
</evidence>
<organism evidence="2 3">
    <name type="scientific">Candidatus Dactylopiibacterium carminicum</name>
    <dbReference type="NCBI Taxonomy" id="857335"/>
    <lineage>
        <taxon>Bacteria</taxon>
        <taxon>Pseudomonadati</taxon>
        <taxon>Pseudomonadota</taxon>
        <taxon>Betaproteobacteria</taxon>
        <taxon>Rhodocyclales</taxon>
        <taxon>Rhodocyclaceae</taxon>
        <taxon>Candidatus Dactylopiibacterium</taxon>
    </lineage>
</organism>